<evidence type="ECO:0000313" key="3">
    <source>
        <dbReference type="EMBL" id="QDT97778.1"/>
    </source>
</evidence>
<feature type="domain" description="DUF1559" evidence="2">
    <location>
        <begin position="63"/>
        <end position="135"/>
    </location>
</feature>
<evidence type="ECO:0000259" key="2">
    <source>
        <dbReference type="Pfam" id="PF07596"/>
    </source>
</evidence>
<dbReference type="InterPro" id="IPR045584">
    <property type="entry name" value="Pilin-like"/>
</dbReference>
<dbReference type="KEGG" id="gaw:V144x_32600"/>
<keyword evidence="1" id="KW-1133">Transmembrane helix</keyword>
<evidence type="ECO:0000313" key="4">
    <source>
        <dbReference type="Proteomes" id="UP000318704"/>
    </source>
</evidence>
<sequence>MTPYCEPKSFPELYSIVMKTNSKKNRYWEIFTVLTIIGILCLLLIPEVQQATSGGTRDRFRDQIRKIGAAFAYYHAEHGCFPPAVFTDPDGASQHSWRALILPQLERSFTHKERRFDYLIDEPWNSAQNESVATQNPDLYHREIRSGQADSPSTTKLVAIIDDSTLWGKGHRNQLPRLVNDEEKQILLIEIPNPDGLWNEPTDISLNELFQLIENGVFAHQGTHALFNNGEVTWLSPDDITVQKMRILLTVK</sequence>
<name>A0A517VXR3_9PLAN</name>
<evidence type="ECO:0000256" key="1">
    <source>
        <dbReference type="SAM" id="Phobius"/>
    </source>
</evidence>
<reference evidence="3 4" key="1">
    <citation type="submission" date="2019-03" db="EMBL/GenBank/DDBJ databases">
        <title>Deep-cultivation of Planctomycetes and their phenomic and genomic characterization uncovers novel biology.</title>
        <authorList>
            <person name="Wiegand S."/>
            <person name="Jogler M."/>
            <person name="Boedeker C."/>
            <person name="Pinto D."/>
            <person name="Vollmers J."/>
            <person name="Rivas-Marin E."/>
            <person name="Kohn T."/>
            <person name="Peeters S.H."/>
            <person name="Heuer A."/>
            <person name="Rast P."/>
            <person name="Oberbeckmann S."/>
            <person name="Bunk B."/>
            <person name="Jeske O."/>
            <person name="Meyerdierks A."/>
            <person name="Storesund J.E."/>
            <person name="Kallscheuer N."/>
            <person name="Luecker S."/>
            <person name="Lage O.M."/>
            <person name="Pohl T."/>
            <person name="Merkel B.J."/>
            <person name="Hornburger P."/>
            <person name="Mueller R.-W."/>
            <person name="Bruemmer F."/>
            <person name="Labrenz M."/>
            <person name="Spormann A.M."/>
            <person name="Op den Camp H."/>
            <person name="Overmann J."/>
            <person name="Amann R."/>
            <person name="Jetten M.S.M."/>
            <person name="Mascher T."/>
            <person name="Medema M.H."/>
            <person name="Devos D.P."/>
            <person name="Kaster A.-K."/>
            <person name="Ovreas L."/>
            <person name="Rohde M."/>
            <person name="Galperin M.Y."/>
            <person name="Jogler C."/>
        </authorList>
    </citation>
    <scope>NUCLEOTIDE SEQUENCE [LARGE SCALE GENOMIC DNA]</scope>
    <source>
        <strain evidence="3 4">V144</strain>
    </source>
</reference>
<organism evidence="3 4">
    <name type="scientific">Gimesia aquarii</name>
    <dbReference type="NCBI Taxonomy" id="2527964"/>
    <lineage>
        <taxon>Bacteria</taxon>
        <taxon>Pseudomonadati</taxon>
        <taxon>Planctomycetota</taxon>
        <taxon>Planctomycetia</taxon>
        <taxon>Planctomycetales</taxon>
        <taxon>Planctomycetaceae</taxon>
        <taxon>Gimesia</taxon>
    </lineage>
</organism>
<dbReference type="PANTHER" id="PTHR30093:SF2">
    <property type="entry name" value="TYPE II SECRETION SYSTEM PROTEIN H"/>
    <property type="match status" value="1"/>
</dbReference>
<dbReference type="AlphaFoldDB" id="A0A517VXR3"/>
<dbReference type="InterPro" id="IPR011453">
    <property type="entry name" value="DUF1559"/>
</dbReference>
<gene>
    <name evidence="3" type="ORF">V144x_32600</name>
</gene>
<dbReference type="SUPFAM" id="SSF54523">
    <property type="entry name" value="Pili subunits"/>
    <property type="match status" value="1"/>
</dbReference>
<proteinExistence type="predicted"/>
<accession>A0A517VXR3</accession>
<protein>
    <recommendedName>
        <fullName evidence="2">DUF1559 domain-containing protein</fullName>
    </recommendedName>
</protein>
<dbReference type="Proteomes" id="UP000318704">
    <property type="component" value="Chromosome"/>
</dbReference>
<keyword evidence="1" id="KW-0812">Transmembrane</keyword>
<dbReference type="PANTHER" id="PTHR30093">
    <property type="entry name" value="GENERAL SECRETION PATHWAY PROTEIN G"/>
    <property type="match status" value="1"/>
</dbReference>
<keyword evidence="1" id="KW-0472">Membrane</keyword>
<dbReference type="EMBL" id="CP037920">
    <property type="protein sequence ID" value="QDT97778.1"/>
    <property type="molecule type" value="Genomic_DNA"/>
</dbReference>
<feature type="transmembrane region" description="Helical" evidence="1">
    <location>
        <begin position="27"/>
        <end position="45"/>
    </location>
</feature>
<dbReference type="Pfam" id="PF07596">
    <property type="entry name" value="SBP_bac_10"/>
    <property type="match status" value="1"/>
</dbReference>